<accession>A0A6J5ECG9</accession>
<sequence length="150" mass="16930">MGSVALARLGRIEKTEHVNEPDGRDDENTAQDAAGRDWEGALKGLHYRLKVILLSVHWYAAYSLSLRNLEEMMAGRGAQWKYLYRAVDRDGNTVDFLLRAHRDQAAVRRFFERAIRLNGEPHTITIDRSGANLAALQSLNGLRTKRGLGE</sequence>
<dbReference type="InterPro" id="IPR052183">
    <property type="entry name" value="IS_Transposase"/>
</dbReference>
<dbReference type="EMBL" id="CADIKH010000024">
    <property type="protein sequence ID" value="CAB3764300.1"/>
    <property type="molecule type" value="Genomic_DNA"/>
</dbReference>
<gene>
    <name evidence="2" type="ORF">LMG29542_04833</name>
</gene>
<dbReference type="AlphaFoldDB" id="A0A6J5ECG9"/>
<evidence type="ECO:0000313" key="3">
    <source>
        <dbReference type="Proteomes" id="UP000494363"/>
    </source>
</evidence>
<evidence type="ECO:0000259" key="1">
    <source>
        <dbReference type="Pfam" id="PF13610"/>
    </source>
</evidence>
<reference evidence="2 3" key="1">
    <citation type="submission" date="2020-04" db="EMBL/GenBank/DDBJ databases">
        <authorList>
            <person name="De Canck E."/>
        </authorList>
    </citation>
    <scope>NUCLEOTIDE SEQUENCE [LARGE SCALE GENOMIC DNA]</scope>
    <source>
        <strain evidence="2 3">LMG 29542</strain>
    </source>
</reference>
<dbReference type="Proteomes" id="UP000494363">
    <property type="component" value="Unassembled WGS sequence"/>
</dbReference>
<organism evidence="2 3">
    <name type="scientific">Paraburkholderia humisilvae</name>
    <dbReference type="NCBI Taxonomy" id="627669"/>
    <lineage>
        <taxon>Bacteria</taxon>
        <taxon>Pseudomonadati</taxon>
        <taxon>Pseudomonadota</taxon>
        <taxon>Betaproteobacteria</taxon>
        <taxon>Burkholderiales</taxon>
        <taxon>Burkholderiaceae</taxon>
        <taxon>Paraburkholderia</taxon>
    </lineage>
</organism>
<proteinExistence type="predicted"/>
<feature type="domain" description="DDE" evidence="1">
    <location>
        <begin position="78"/>
        <end position="140"/>
    </location>
</feature>
<keyword evidence="3" id="KW-1185">Reference proteome</keyword>
<dbReference type="InterPro" id="IPR032874">
    <property type="entry name" value="DDE_dom"/>
</dbReference>
<dbReference type="PANTHER" id="PTHR35528:SF3">
    <property type="entry name" value="BLL1675 PROTEIN"/>
    <property type="match status" value="1"/>
</dbReference>
<protein>
    <recommendedName>
        <fullName evidence="1">DDE domain-containing protein</fullName>
    </recommendedName>
</protein>
<name>A0A6J5ECG9_9BURK</name>
<dbReference type="PANTHER" id="PTHR35528">
    <property type="entry name" value="BLL1675 PROTEIN"/>
    <property type="match status" value="1"/>
</dbReference>
<dbReference type="Pfam" id="PF13610">
    <property type="entry name" value="DDE_Tnp_IS240"/>
    <property type="match status" value="1"/>
</dbReference>
<evidence type="ECO:0000313" key="2">
    <source>
        <dbReference type="EMBL" id="CAB3764300.1"/>
    </source>
</evidence>